<name>A0ABU9G4V0_9GAMM</name>
<dbReference type="NCBIfam" id="TIGR02282">
    <property type="entry name" value="MltB"/>
    <property type="match status" value="1"/>
</dbReference>
<evidence type="ECO:0000313" key="4">
    <source>
        <dbReference type="Proteomes" id="UP001379949"/>
    </source>
</evidence>
<dbReference type="CDD" id="cd13399">
    <property type="entry name" value="Slt35-like"/>
    <property type="match status" value="1"/>
</dbReference>
<evidence type="ECO:0000256" key="1">
    <source>
        <dbReference type="SAM" id="SignalP"/>
    </source>
</evidence>
<dbReference type="PANTHER" id="PTHR30163">
    <property type="entry name" value="MEMBRANE-BOUND LYTIC MUREIN TRANSGLYCOSYLASE B"/>
    <property type="match status" value="1"/>
</dbReference>
<dbReference type="SUPFAM" id="SSF53955">
    <property type="entry name" value="Lysozyme-like"/>
    <property type="match status" value="1"/>
</dbReference>
<dbReference type="RefSeq" id="WP_341566722.1">
    <property type="nucleotide sequence ID" value="NZ_JBAKAR010000003.1"/>
</dbReference>
<comment type="caution">
    <text evidence="3">The sequence shown here is derived from an EMBL/GenBank/DDBJ whole genome shotgun (WGS) entry which is preliminary data.</text>
</comment>
<dbReference type="PANTHER" id="PTHR30163:SF9">
    <property type="entry name" value="MEMBRANE-BOUND LYTIC MUREIN TRANSGLYCOSYLASE B"/>
    <property type="match status" value="1"/>
</dbReference>
<dbReference type="InterPro" id="IPR031304">
    <property type="entry name" value="SLT_2"/>
</dbReference>
<dbReference type="InterPro" id="IPR011757">
    <property type="entry name" value="Lytic_transglycosylase_MltB"/>
</dbReference>
<dbReference type="InterPro" id="IPR043426">
    <property type="entry name" value="MltB-like"/>
</dbReference>
<keyword evidence="4" id="KW-1185">Reference proteome</keyword>
<keyword evidence="1" id="KW-0732">Signal</keyword>
<dbReference type="EMBL" id="JBAKAR010000003">
    <property type="protein sequence ID" value="MEL0612793.1"/>
    <property type="molecule type" value="Genomic_DNA"/>
</dbReference>
<gene>
    <name evidence="3" type="primary">mltB</name>
    <name evidence="3" type="ORF">V6242_06520</name>
</gene>
<protein>
    <submittedName>
        <fullName evidence="3">Lytic murein transglycosylase B</fullName>
    </submittedName>
</protein>
<dbReference type="Proteomes" id="UP001379949">
    <property type="component" value="Unassembled WGS sequence"/>
</dbReference>
<feature type="domain" description="Transglycosylase SLT" evidence="2">
    <location>
        <begin position="54"/>
        <end position="347"/>
    </location>
</feature>
<reference evidence="3 4" key="1">
    <citation type="submission" date="2024-02" db="EMBL/GenBank/DDBJ databases">
        <title>Bacteria isolated from the canopy kelp, Nereocystis luetkeana.</title>
        <authorList>
            <person name="Pfister C.A."/>
            <person name="Younker I.T."/>
            <person name="Light S.H."/>
        </authorList>
    </citation>
    <scope>NUCLEOTIDE SEQUENCE [LARGE SCALE GENOMIC DNA]</scope>
    <source>
        <strain evidence="3 4">TI.4.07</strain>
    </source>
</reference>
<dbReference type="InterPro" id="IPR023346">
    <property type="entry name" value="Lysozyme-like_dom_sf"/>
</dbReference>
<feature type="signal peptide" evidence="1">
    <location>
        <begin position="1"/>
        <end position="21"/>
    </location>
</feature>
<evidence type="ECO:0000313" key="3">
    <source>
        <dbReference type="EMBL" id="MEL0612793.1"/>
    </source>
</evidence>
<dbReference type="Gene3D" id="1.10.8.350">
    <property type="entry name" value="Bacterial muramidase"/>
    <property type="match status" value="1"/>
</dbReference>
<feature type="chain" id="PRO_5045452755" evidence="1">
    <location>
        <begin position="22"/>
        <end position="353"/>
    </location>
</feature>
<organism evidence="3 4">
    <name type="scientific">Marinomonas arenicola</name>
    <dbReference type="NCBI Taxonomy" id="569601"/>
    <lineage>
        <taxon>Bacteria</taxon>
        <taxon>Pseudomonadati</taxon>
        <taxon>Pseudomonadota</taxon>
        <taxon>Gammaproteobacteria</taxon>
        <taxon>Oceanospirillales</taxon>
        <taxon>Oceanospirillaceae</taxon>
        <taxon>Marinomonas</taxon>
    </lineage>
</organism>
<dbReference type="Gene3D" id="1.10.530.10">
    <property type="match status" value="1"/>
</dbReference>
<accession>A0ABU9G4V0</accession>
<sequence>MMMKLAVGMLLVLGLVGCSSAGQVKEQALGDELGVSNQLLDDAPEDKADSYAANPQVKAFIARLVKQDHFDENTLELAFSRIKIREKVIQKSNNQPESITPYYEYRSRFTNAQRVASGKAFAEKNKHWLEKAEQEYGVDWHVIVALIGVETYYGRITGSKDVFTSLTTLAFDYPRRQAYFQNELRAYLLLARENNWNIGATKGSYSGAMGMVQFMPTNYRKLAVDYDGDGHVDLWHSDADAIGSVANYLRHHGWEYEQPYLVMAQVDSPDAVSKWINADRKPIKTAAQWAALKVLPTQPFLAKKMGLVGLRTKENETSYWLAYENFFTIMDYNPSRRYAMSVLELAESIGKND</sequence>
<dbReference type="PROSITE" id="PS51257">
    <property type="entry name" value="PROKAR_LIPOPROTEIN"/>
    <property type="match status" value="1"/>
</dbReference>
<proteinExistence type="predicted"/>
<dbReference type="Pfam" id="PF13406">
    <property type="entry name" value="SLT_2"/>
    <property type="match status" value="1"/>
</dbReference>
<evidence type="ECO:0000259" key="2">
    <source>
        <dbReference type="Pfam" id="PF13406"/>
    </source>
</evidence>